<protein>
    <recommendedName>
        <fullName evidence="7">UPF0056 membrane protein</fullName>
    </recommendedName>
</protein>
<evidence type="ECO:0000313" key="9">
    <source>
        <dbReference type="Proteomes" id="UP000198405"/>
    </source>
</evidence>
<feature type="transmembrane region" description="Helical" evidence="7">
    <location>
        <begin position="14"/>
        <end position="33"/>
    </location>
</feature>
<dbReference type="PANTHER" id="PTHR33508">
    <property type="entry name" value="UPF0056 MEMBRANE PROTEIN YHCE"/>
    <property type="match status" value="1"/>
</dbReference>
<dbReference type="NCBIfam" id="TIGR00427">
    <property type="entry name" value="NAAT family transporter"/>
    <property type="match status" value="1"/>
</dbReference>
<dbReference type="EMBL" id="FZOB01000006">
    <property type="protein sequence ID" value="SNR78425.1"/>
    <property type="molecule type" value="Genomic_DNA"/>
</dbReference>
<evidence type="ECO:0000256" key="7">
    <source>
        <dbReference type="RuleBase" id="RU362048"/>
    </source>
</evidence>
<evidence type="ECO:0000256" key="4">
    <source>
        <dbReference type="ARBA" id="ARBA00022692"/>
    </source>
</evidence>
<evidence type="ECO:0000256" key="2">
    <source>
        <dbReference type="ARBA" id="ARBA00009784"/>
    </source>
</evidence>
<sequence length="214" mass="22976">MEIPDTFSLLLKDIVSLIAIVDPIAAAVILVSIVPPETPKKVIDGISLRSSTLLFVASLVTLFFGNAIFSFFGINIDSIKVMGGIILLIFAIHTVNGNISAGTKQTEEEINEAALKDDIAIVPLGIPILFGPGVMVTIIILKERVYSLFSLAALLVAIAIVSFITYLTLKNSRILIKRLGITGTKIITRIMGLIVGAIASQFIISGVKALWLRF</sequence>
<feature type="transmembrane region" description="Helical" evidence="7">
    <location>
        <begin position="147"/>
        <end position="169"/>
    </location>
</feature>
<dbReference type="Pfam" id="PF01914">
    <property type="entry name" value="MarC"/>
    <property type="match status" value="1"/>
</dbReference>
<keyword evidence="4 7" id="KW-0812">Transmembrane</keyword>
<dbReference type="AlphaFoldDB" id="A0A238Z4R9"/>
<accession>A0A238Z4R9</accession>
<dbReference type="PANTHER" id="PTHR33508:SF1">
    <property type="entry name" value="UPF0056 MEMBRANE PROTEIN YHCE"/>
    <property type="match status" value="1"/>
</dbReference>
<organism evidence="8 9">
    <name type="scientific">Desulfurobacterium atlanticum</name>
    <dbReference type="NCBI Taxonomy" id="240169"/>
    <lineage>
        <taxon>Bacteria</taxon>
        <taxon>Pseudomonadati</taxon>
        <taxon>Aquificota</taxon>
        <taxon>Aquificia</taxon>
        <taxon>Desulfurobacteriales</taxon>
        <taxon>Desulfurobacteriaceae</taxon>
        <taxon>Desulfurobacterium</taxon>
    </lineage>
</organism>
<evidence type="ECO:0000313" key="8">
    <source>
        <dbReference type="EMBL" id="SNR78425.1"/>
    </source>
</evidence>
<keyword evidence="3" id="KW-1003">Cell membrane</keyword>
<feature type="transmembrane region" description="Helical" evidence="7">
    <location>
        <begin position="53"/>
        <end position="73"/>
    </location>
</feature>
<dbReference type="OrthoDB" id="21094at2"/>
<evidence type="ECO:0000256" key="1">
    <source>
        <dbReference type="ARBA" id="ARBA00004651"/>
    </source>
</evidence>
<gene>
    <name evidence="8" type="ORF">SAMN06265340_10675</name>
</gene>
<comment type="subcellular location">
    <subcellularLocation>
        <location evidence="1 7">Cell membrane</location>
        <topology evidence="1 7">Multi-pass membrane protein</topology>
    </subcellularLocation>
</comment>
<evidence type="ECO:0000256" key="5">
    <source>
        <dbReference type="ARBA" id="ARBA00022989"/>
    </source>
</evidence>
<dbReference type="InterPro" id="IPR002771">
    <property type="entry name" value="Multi_antbiot-R_MarC"/>
</dbReference>
<keyword evidence="6 7" id="KW-0472">Membrane</keyword>
<feature type="transmembrane region" description="Helical" evidence="7">
    <location>
        <begin position="190"/>
        <end position="211"/>
    </location>
</feature>
<feature type="transmembrane region" description="Helical" evidence="7">
    <location>
        <begin position="119"/>
        <end position="141"/>
    </location>
</feature>
<keyword evidence="9" id="KW-1185">Reference proteome</keyword>
<name>A0A238Z4R9_9BACT</name>
<reference evidence="9" key="1">
    <citation type="submission" date="2017-06" db="EMBL/GenBank/DDBJ databases">
        <authorList>
            <person name="Varghese N."/>
            <person name="Submissions S."/>
        </authorList>
    </citation>
    <scope>NUCLEOTIDE SEQUENCE [LARGE SCALE GENOMIC DNA]</scope>
    <source>
        <strain evidence="9">DSM 15668</strain>
    </source>
</reference>
<dbReference type="Proteomes" id="UP000198405">
    <property type="component" value="Unassembled WGS sequence"/>
</dbReference>
<dbReference type="RefSeq" id="WP_089323105.1">
    <property type="nucleotide sequence ID" value="NZ_FZOB01000006.1"/>
</dbReference>
<evidence type="ECO:0000256" key="3">
    <source>
        <dbReference type="ARBA" id="ARBA00022475"/>
    </source>
</evidence>
<proteinExistence type="inferred from homology"/>
<evidence type="ECO:0000256" key="6">
    <source>
        <dbReference type="ARBA" id="ARBA00023136"/>
    </source>
</evidence>
<comment type="similarity">
    <text evidence="2 7">Belongs to the UPF0056 (MarC) family.</text>
</comment>
<feature type="transmembrane region" description="Helical" evidence="7">
    <location>
        <begin position="79"/>
        <end position="99"/>
    </location>
</feature>
<dbReference type="GO" id="GO:0005886">
    <property type="term" value="C:plasma membrane"/>
    <property type="evidence" value="ECO:0007669"/>
    <property type="project" value="UniProtKB-SubCell"/>
</dbReference>
<keyword evidence="5 7" id="KW-1133">Transmembrane helix</keyword>